<feature type="transmembrane region" description="Helical" evidence="1">
    <location>
        <begin position="28"/>
        <end position="46"/>
    </location>
</feature>
<evidence type="ECO:0000313" key="2">
    <source>
        <dbReference type="EMBL" id="MEC5388069.1"/>
    </source>
</evidence>
<comment type="caution">
    <text evidence="2">The sequence shown here is derived from an EMBL/GenBank/DDBJ whole genome shotgun (WGS) entry which is preliminary data.</text>
</comment>
<name>A0ABU6K8X2_9RHOO</name>
<keyword evidence="1" id="KW-1133">Transmembrane helix</keyword>
<feature type="transmembrane region" description="Helical" evidence="1">
    <location>
        <begin position="111"/>
        <end position="130"/>
    </location>
</feature>
<gene>
    <name evidence="2" type="ORF">VVD49_20215</name>
</gene>
<feature type="transmembrane region" description="Helical" evidence="1">
    <location>
        <begin position="78"/>
        <end position="99"/>
    </location>
</feature>
<dbReference type="Pfam" id="PF11086">
    <property type="entry name" value="DUF2878"/>
    <property type="match status" value="1"/>
</dbReference>
<dbReference type="EMBL" id="JAYXHS010000004">
    <property type="protein sequence ID" value="MEC5388069.1"/>
    <property type="molecule type" value="Genomic_DNA"/>
</dbReference>
<feature type="transmembrane region" description="Helical" evidence="1">
    <location>
        <begin position="170"/>
        <end position="187"/>
    </location>
</feature>
<accession>A0ABU6K8X2</accession>
<dbReference type="InterPro" id="IPR021306">
    <property type="entry name" value="DUF2878"/>
</dbReference>
<dbReference type="Proteomes" id="UP001331561">
    <property type="component" value="Unassembled WGS sequence"/>
</dbReference>
<dbReference type="RefSeq" id="WP_327601039.1">
    <property type="nucleotide sequence ID" value="NZ_JAYXHS010000004.1"/>
</dbReference>
<keyword evidence="1" id="KW-0812">Transmembrane</keyword>
<keyword evidence="1" id="KW-0472">Membrane</keyword>
<sequence length="206" mass="22111">MSEPVLAPVLFDLRPSPRSARGPTSSRVLGNFVLFQCAWFACVIGAAHDFAWLGILAISVACAWHLVISVRPMPEMRLVLSAMLIGAVWESALVTAGLIDYTHGTLVAGIAPPWIVAMWALLAITLNVTMRWLKRRWLLAAVMGAVAGPLSFLAGARLGAATFTGGVDTTVALAIGWACLMPLMMWLSDRYDGVMPTQQNQDGPHA</sequence>
<proteinExistence type="predicted"/>
<evidence type="ECO:0000313" key="3">
    <source>
        <dbReference type="Proteomes" id="UP001331561"/>
    </source>
</evidence>
<feature type="transmembrane region" description="Helical" evidence="1">
    <location>
        <begin position="52"/>
        <end position="71"/>
    </location>
</feature>
<organism evidence="2 3">
    <name type="scientific">Uliginosibacterium silvisoli</name>
    <dbReference type="NCBI Taxonomy" id="3114758"/>
    <lineage>
        <taxon>Bacteria</taxon>
        <taxon>Pseudomonadati</taxon>
        <taxon>Pseudomonadota</taxon>
        <taxon>Betaproteobacteria</taxon>
        <taxon>Rhodocyclales</taxon>
        <taxon>Zoogloeaceae</taxon>
        <taxon>Uliginosibacterium</taxon>
    </lineage>
</organism>
<feature type="transmembrane region" description="Helical" evidence="1">
    <location>
        <begin position="137"/>
        <end position="158"/>
    </location>
</feature>
<protein>
    <submittedName>
        <fullName evidence="2">DUF2878 domain-containing protein</fullName>
    </submittedName>
</protein>
<keyword evidence="3" id="KW-1185">Reference proteome</keyword>
<reference evidence="2 3" key="1">
    <citation type="submission" date="2024-01" db="EMBL/GenBank/DDBJ databases">
        <title>Uliginosibacterium soil sp. nov.</title>
        <authorList>
            <person name="Lv Y."/>
        </authorList>
    </citation>
    <scope>NUCLEOTIDE SEQUENCE [LARGE SCALE GENOMIC DNA]</scope>
    <source>
        <strain evidence="2 3">H3</strain>
    </source>
</reference>
<evidence type="ECO:0000256" key="1">
    <source>
        <dbReference type="SAM" id="Phobius"/>
    </source>
</evidence>